<dbReference type="Gene3D" id="2.40.160.20">
    <property type="match status" value="1"/>
</dbReference>
<dbReference type="PANTHER" id="PTHR36920:SF1">
    <property type="entry name" value="OUTER MEMBRANE PROTEIN W"/>
    <property type="match status" value="1"/>
</dbReference>
<dbReference type="Pfam" id="PF03922">
    <property type="entry name" value="OmpW"/>
    <property type="match status" value="1"/>
</dbReference>
<evidence type="ECO:0000313" key="3">
    <source>
        <dbReference type="EMBL" id="MFC7291149.1"/>
    </source>
</evidence>
<evidence type="ECO:0000313" key="4">
    <source>
        <dbReference type="Proteomes" id="UP001596492"/>
    </source>
</evidence>
<sequence>MNRTLKSLTAASLIMMGTSPAFADTAASSDNPWMVRARVINVMPDESGSLSTGGTPLIGDVDIETSIVPELDISYFLNEKIAFELILGVTPHDVSTKDLEVPVVGTLGSVDLGDVWLLPPTLTAQYHFTQFGSFKPYIGAGVNYTLFFNEDEGSVADSIDYDPSFGPALQAGFDYDLDGEKGGWAINVDVKKVWINTDVTVDLTSALGTALGAQSVIVDADVDIDPVILGVGMGYKF</sequence>
<gene>
    <name evidence="3" type="ORF">ACFQS8_05940</name>
</gene>
<evidence type="ECO:0000256" key="2">
    <source>
        <dbReference type="SAM" id="SignalP"/>
    </source>
</evidence>
<feature type="chain" id="PRO_5045103484" evidence="2">
    <location>
        <begin position="24"/>
        <end position="237"/>
    </location>
</feature>
<proteinExistence type="inferred from homology"/>
<dbReference type="InterPro" id="IPR011250">
    <property type="entry name" value="OMP/PagP_B-barrel"/>
</dbReference>
<dbReference type="PANTHER" id="PTHR36920">
    <property type="match status" value="1"/>
</dbReference>
<dbReference type="SUPFAM" id="SSF56925">
    <property type="entry name" value="OMPA-like"/>
    <property type="match status" value="1"/>
</dbReference>
<protein>
    <submittedName>
        <fullName evidence="3">OmpW family protein</fullName>
    </submittedName>
</protein>
<dbReference type="RefSeq" id="WP_382166343.1">
    <property type="nucleotide sequence ID" value="NZ_JBHTBR010000002.1"/>
</dbReference>
<comment type="similarity">
    <text evidence="1">Belongs to the OmpW/AlkL family.</text>
</comment>
<reference evidence="4" key="1">
    <citation type="journal article" date="2019" name="Int. J. Syst. Evol. Microbiol.">
        <title>The Global Catalogue of Microorganisms (GCM) 10K type strain sequencing project: providing services to taxonomists for standard genome sequencing and annotation.</title>
        <authorList>
            <consortium name="The Broad Institute Genomics Platform"/>
            <consortium name="The Broad Institute Genome Sequencing Center for Infectious Disease"/>
            <person name="Wu L."/>
            <person name="Ma J."/>
        </authorList>
    </citation>
    <scope>NUCLEOTIDE SEQUENCE [LARGE SCALE GENOMIC DNA]</scope>
    <source>
        <strain evidence="4">CCUG 51308</strain>
    </source>
</reference>
<dbReference type="Proteomes" id="UP001596492">
    <property type="component" value="Unassembled WGS sequence"/>
</dbReference>
<comment type="caution">
    <text evidence="3">The sequence shown here is derived from an EMBL/GenBank/DDBJ whole genome shotgun (WGS) entry which is preliminary data.</text>
</comment>
<dbReference type="InterPro" id="IPR005618">
    <property type="entry name" value="OMPW"/>
</dbReference>
<evidence type="ECO:0000256" key="1">
    <source>
        <dbReference type="ARBA" id="ARBA00009330"/>
    </source>
</evidence>
<accession>A0ABW2IJ60</accession>
<keyword evidence="4" id="KW-1185">Reference proteome</keyword>
<dbReference type="EMBL" id="JBHTBR010000002">
    <property type="protein sequence ID" value="MFC7291149.1"/>
    <property type="molecule type" value="Genomic_DNA"/>
</dbReference>
<keyword evidence="2" id="KW-0732">Signal</keyword>
<feature type="signal peptide" evidence="2">
    <location>
        <begin position="1"/>
        <end position="23"/>
    </location>
</feature>
<organism evidence="3 4">
    <name type="scientific">Hirschia litorea</name>
    <dbReference type="NCBI Taxonomy" id="1199156"/>
    <lineage>
        <taxon>Bacteria</taxon>
        <taxon>Pseudomonadati</taxon>
        <taxon>Pseudomonadota</taxon>
        <taxon>Alphaproteobacteria</taxon>
        <taxon>Hyphomonadales</taxon>
        <taxon>Hyphomonadaceae</taxon>
        <taxon>Hirschia</taxon>
    </lineage>
</organism>
<name>A0ABW2IJ60_9PROT</name>